<reference evidence="2 3" key="1">
    <citation type="journal article" date="2021" name="Commun. Biol.">
        <title>The genome of Shorea leprosula (Dipterocarpaceae) highlights the ecological relevance of drought in aseasonal tropical rainforests.</title>
        <authorList>
            <person name="Ng K.K.S."/>
            <person name="Kobayashi M.J."/>
            <person name="Fawcett J.A."/>
            <person name="Hatakeyama M."/>
            <person name="Paape T."/>
            <person name="Ng C.H."/>
            <person name="Ang C.C."/>
            <person name="Tnah L.H."/>
            <person name="Lee C.T."/>
            <person name="Nishiyama T."/>
            <person name="Sese J."/>
            <person name="O'Brien M.J."/>
            <person name="Copetti D."/>
            <person name="Mohd Noor M.I."/>
            <person name="Ong R.C."/>
            <person name="Putra M."/>
            <person name="Sireger I.Z."/>
            <person name="Indrioko S."/>
            <person name="Kosugi Y."/>
            <person name="Izuno A."/>
            <person name="Isagi Y."/>
            <person name="Lee S.L."/>
            <person name="Shimizu K.K."/>
        </authorList>
    </citation>
    <scope>NUCLEOTIDE SEQUENCE [LARGE SCALE GENOMIC DNA]</scope>
    <source>
        <strain evidence="2">214</strain>
    </source>
</reference>
<gene>
    <name evidence="2" type="ORF">SLEP1_g52493</name>
</gene>
<evidence type="ECO:0000313" key="2">
    <source>
        <dbReference type="EMBL" id="GKV45412.1"/>
    </source>
</evidence>
<sequence>MLQNPKCVVAYPNVFREPWAIVAPETMLSLGHKFYVVPKSTVRKLQRMSDKHSPHPMHQSSASEEKESSRVSSTCWFGKISNLKDGCSFSDDKCFKGMISGSKTKGQEVVIPRREEDIQRKQPRNSQRSHQRDFHHLIIGNLS</sequence>
<name>A0AAV5M9V7_9ROSI</name>
<feature type="region of interest" description="Disordered" evidence="1">
    <location>
        <begin position="45"/>
        <end position="69"/>
    </location>
</feature>
<evidence type="ECO:0000313" key="3">
    <source>
        <dbReference type="Proteomes" id="UP001054252"/>
    </source>
</evidence>
<comment type="caution">
    <text evidence="2">The sequence shown here is derived from an EMBL/GenBank/DDBJ whole genome shotgun (WGS) entry which is preliminary data.</text>
</comment>
<organism evidence="2 3">
    <name type="scientific">Rubroshorea leprosula</name>
    <dbReference type="NCBI Taxonomy" id="152421"/>
    <lineage>
        <taxon>Eukaryota</taxon>
        <taxon>Viridiplantae</taxon>
        <taxon>Streptophyta</taxon>
        <taxon>Embryophyta</taxon>
        <taxon>Tracheophyta</taxon>
        <taxon>Spermatophyta</taxon>
        <taxon>Magnoliopsida</taxon>
        <taxon>eudicotyledons</taxon>
        <taxon>Gunneridae</taxon>
        <taxon>Pentapetalae</taxon>
        <taxon>rosids</taxon>
        <taxon>malvids</taxon>
        <taxon>Malvales</taxon>
        <taxon>Dipterocarpaceae</taxon>
        <taxon>Rubroshorea</taxon>
    </lineage>
</organism>
<dbReference type="Proteomes" id="UP001054252">
    <property type="component" value="Unassembled WGS sequence"/>
</dbReference>
<accession>A0AAV5M9V7</accession>
<dbReference type="PANTHER" id="PTHR33052">
    <property type="entry name" value="DUF4228 DOMAIN PROTEIN-RELATED"/>
    <property type="match status" value="1"/>
</dbReference>
<dbReference type="AlphaFoldDB" id="A0AAV5M9V7"/>
<protein>
    <submittedName>
        <fullName evidence="2">Uncharacterized protein</fullName>
    </submittedName>
</protein>
<feature type="region of interest" description="Disordered" evidence="1">
    <location>
        <begin position="115"/>
        <end position="143"/>
    </location>
</feature>
<dbReference type="EMBL" id="BPVZ01000194">
    <property type="protein sequence ID" value="GKV45412.1"/>
    <property type="molecule type" value="Genomic_DNA"/>
</dbReference>
<proteinExistence type="predicted"/>
<evidence type="ECO:0000256" key="1">
    <source>
        <dbReference type="SAM" id="MobiDB-lite"/>
    </source>
</evidence>
<keyword evidence="3" id="KW-1185">Reference proteome</keyword>